<keyword evidence="4" id="KW-1185">Reference proteome</keyword>
<evidence type="ECO:0000313" key="4">
    <source>
        <dbReference type="Proteomes" id="UP001608902"/>
    </source>
</evidence>
<organism evidence="3 4">
    <name type="scientific">Gnathostoma spinigerum</name>
    <dbReference type="NCBI Taxonomy" id="75299"/>
    <lineage>
        <taxon>Eukaryota</taxon>
        <taxon>Metazoa</taxon>
        <taxon>Ecdysozoa</taxon>
        <taxon>Nematoda</taxon>
        <taxon>Chromadorea</taxon>
        <taxon>Rhabditida</taxon>
        <taxon>Spirurina</taxon>
        <taxon>Gnathostomatomorpha</taxon>
        <taxon>Gnathostomatoidea</taxon>
        <taxon>Gnathostomatidae</taxon>
        <taxon>Gnathostoma</taxon>
    </lineage>
</organism>
<dbReference type="PANTHER" id="PTHR12904:SF22">
    <property type="entry name" value="ZYG-11 FAMILY MEMBER B, CELL CYCLE REGULATOR"/>
    <property type="match status" value="1"/>
</dbReference>
<dbReference type="Pfam" id="PF22964">
    <property type="entry name" value="ZER1-like_2nd"/>
    <property type="match status" value="1"/>
</dbReference>
<dbReference type="InterPro" id="IPR055142">
    <property type="entry name" value="ZER1-like_C"/>
</dbReference>
<dbReference type="EMBL" id="JBGFUD010001404">
    <property type="protein sequence ID" value="MFH4976239.1"/>
    <property type="molecule type" value="Genomic_DNA"/>
</dbReference>
<dbReference type="InterPro" id="IPR051341">
    <property type="entry name" value="Zyg-11_UBL_adapter"/>
</dbReference>
<evidence type="ECO:0000259" key="2">
    <source>
        <dbReference type="Pfam" id="PF22964"/>
    </source>
</evidence>
<feature type="domain" description="Protein zer-1 homolog-like C-terminal" evidence="2">
    <location>
        <begin position="396"/>
        <end position="766"/>
    </location>
</feature>
<dbReference type="AlphaFoldDB" id="A0ABD6EDK9"/>
<dbReference type="InterPro" id="IPR032675">
    <property type="entry name" value="LRR_dom_sf"/>
</dbReference>
<keyword evidence="1" id="KW-0833">Ubl conjugation pathway</keyword>
<dbReference type="PANTHER" id="PTHR12904">
    <property type="match status" value="1"/>
</dbReference>
<dbReference type="InterPro" id="IPR011989">
    <property type="entry name" value="ARM-like"/>
</dbReference>
<gene>
    <name evidence="3" type="ORF">AB6A40_002948</name>
</gene>
<dbReference type="Proteomes" id="UP001608902">
    <property type="component" value="Unassembled WGS sequence"/>
</dbReference>
<name>A0ABD6EDK9_9BILA</name>
<protein>
    <recommendedName>
        <fullName evidence="2">Protein zer-1 homolog-like C-terminal domain-containing protein</fullName>
    </recommendedName>
</protein>
<evidence type="ECO:0000313" key="3">
    <source>
        <dbReference type="EMBL" id="MFH4976239.1"/>
    </source>
</evidence>
<dbReference type="Gene3D" id="1.25.10.10">
    <property type="entry name" value="Leucine-rich Repeat Variant"/>
    <property type="match status" value="1"/>
</dbReference>
<reference evidence="3 4" key="1">
    <citation type="submission" date="2024-08" db="EMBL/GenBank/DDBJ databases">
        <title>Gnathostoma spinigerum genome.</title>
        <authorList>
            <person name="Gonzalez-Bertolin B."/>
            <person name="Monzon S."/>
            <person name="Zaballos A."/>
            <person name="Jimenez P."/>
            <person name="Dekumyoy P."/>
            <person name="Varona S."/>
            <person name="Cuesta I."/>
            <person name="Sumanam S."/>
            <person name="Adisakwattana P."/>
            <person name="Gasser R.B."/>
            <person name="Hernandez-Gonzalez A."/>
            <person name="Young N.D."/>
            <person name="Perteguer M.J."/>
        </authorList>
    </citation>
    <scope>NUCLEOTIDE SEQUENCE [LARGE SCALE GENOMIC DNA]</scope>
    <source>
        <strain evidence="3">AL3</strain>
        <tissue evidence="3">Liver</tissue>
    </source>
</reference>
<proteinExistence type="predicted"/>
<dbReference type="InterPro" id="IPR016024">
    <property type="entry name" value="ARM-type_fold"/>
</dbReference>
<dbReference type="SUPFAM" id="SSF52047">
    <property type="entry name" value="RNI-like"/>
    <property type="match status" value="1"/>
</dbReference>
<comment type="caution">
    <text evidence="3">The sequence shown here is derived from an EMBL/GenBank/DDBJ whole genome shotgun (WGS) entry which is preliminary data.</text>
</comment>
<dbReference type="Gene3D" id="3.80.10.10">
    <property type="entry name" value="Ribonuclease Inhibitor"/>
    <property type="match status" value="1"/>
</dbReference>
<sequence>MEYESHGGGEWVDACPSSLMDIALYQVGMLIQTTGIAPNLPSPLPAEISNALIQCMHTKHLLNPRTIALLDDRFTITEADLSFCTITLDSLSVLIRHRLKRLSVFQVRLGDGFHLDVQKLVERLDCKSKKCLEYLNIGGVPLTNITSVTEFRNLTVIVVAESAWFGDVELAVICRLLRFLRVIDFSRTNVSSIGSLMQISNTLEVLVMHRVRLSYSLGIDPNSGIIPTLRSLRNLTYLDISDKKSYVTTFSSDVPSQIDLANLVITEVVTESNPWWPNLRFFDIAGNALHFDGIISMCSFLTNFIYLHPRLEYISILDTPLNRHPYHYPFEREVPIKISNGGTRAQCLLALQHYWRSDREAFTAHSLQAVYYLLQSSYDEFTVADIHLAVRGITLSMSNHLNNLSIQMAGSACLYHLCKLKRSQLLTPDETRKCVDRCLDAVERHQKTVQLQKNVWLTICNDHLLQTQNIDMYRTCAVALEAMVNTRDPSVSRMTIAIVSILAPKIPTTQSHALATNQRYVQYLIDVIKENIAASAAANENFSDFTIKFTLTALWNLTDESPETCQLFVYLGGLDAALAALNRFSDSANIQTKVLGLLNNVAEVKALQESMLHPFCIQSVLRLLDSDLANNRQPSEPASRIDVSYFAAGVIANLLLARPWSFEPTSAFCNAALIAAIKRWPNPILTMVAYRSFSPFFALLERDDLTGAQMWAAWAIQHVCSSDRQNVYVKMLISQGGHRIISRLANSKTASGDSVNLANAILDLIDNAKLYGQSLQDPSSTAVV</sequence>
<dbReference type="SUPFAM" id="SSF48371">
    <property type="entry name" value="ARM repeat"/>
    <property type="match status" value="1"/>
</dbReference>
<accession>A0ABD6EDK9</accession>
<evidence type="ECO:0000256" key="1">
    <source>
        <dbReference type="ARBA" id="ARBA00022786"/>
    </source>
</evidence>